<evidence type="ECO:0000256" key="2">
    <source>
        <dbReference type="SAM" id="SignalP"/>
    </source>
</evidence>
<proteinExistence type="predicted"/>
<dbReference type="SUPFAM" id="SSF103515">
    <property type="entry name" value="Autotransporter"/>
    <property type="match status" value="1"/>
</dbReference>
<dbReference type="NCBIfam" id="TIGR02601">
    <property type="entry name" value="autotrns_rpt"/>
    <property type="match status" value="1"/>
</dbReference>
<organism evidence="4 5">
    <name type="scientific">Paraburkholderia metrosideri</name>
    <dbReference type="NCBI Taxonomy" id="580937"/>
    <lineage>
        <taxon>Bacteria</taxon>
        <taxon>Pseudomonadati</taxon>
        <taxon>Pseudomonadota</taxon>
        <taxon>Betaproteobacteria</taxon>
        <taxon>Burkholderiales</taxon>
        <taxon>Burkholderiaceae</taxon>
        <taxon>Paraburkholderia</taxon>
    </lineage>
</organism>
<dbReference type="SMART" id="SM00869">
    <property type="entry name" value="Autotransporter"/>
    <property type="match status" value="1"/>
</dbReference>
<gene>
    <name evidence="4" type="ORF">LMG28140_02453</name>
</gene>
<feature type="signal peptide" evidence="2">
    <location>
        <begin position="1"/>
        <end position="24"/>
    </location>
</feature>
<dbReference type="InterPro" id="IPR006315">
    <property type="entry name" value="OM_autotransptr_brl_dom"/>
</dbReference>
<keyword evidence="5" id="KW-1185">Reference proteome</keyword>
<dbReference type="PROSITE" id="PS51208">
    <property type="entry name" value="AUTOTRANSPORTER"/>
    <property type="match status" value="1"/>
</dbReference>
<dbReference type="InterPro" id="IPR036709">
    <property type="entry name" value="Autotransporte_beta_dom_sf"/>
</dbReference>
<name>A0ABN7HQB8_9BURK</name>
<accession>A0ABN7HQB8</accession>
<dbReference type="EMBL" id="CAJHCP010000005">
    <property type="protein sequence ID" value="CAD6531099.1"/>
    <property type="molecule type" value="Genomic_DNA"/>
</dbReference>
<dbReference type="InterPro" id="IPR013425">
    <property type="entry name" value="Autotrns_rpt"/>
</dbReference>
<evidence type="ECO:0000259" key="3">
    <source>
        <dbReference type="PROSITE" id="PS51208"/>
    </source>
</evidence>
<feature type="domain" description="Autotransporter" evidence="3">
    <location>
        <begin position="895"/>
        <end position="1179"/>
    </location>
</feature>
<comment type="caution">
    <text evidence="4">The sequence shown here is derived from an EMBL/GenBank/DDBJ whole genome shotgun (WGS) entry which is preliminary data.</text>
</comment>
<protein>
    <recommendedName>
        <fullName evidence="3">Autotransporter domain-containing protein</fullName>
    </recommendedName>
</protein>
<dbReference type="NCBIfam" id="TIGR01414">
    <property type="entry name" value="autotrans_barl"/>
    <property type="match status" value="1"/>
</dbReference>
<dbReference type="Proteomes" id="UP000598032">
    <property type="component" value="Unassembled WGS sequence"/>
</dbReference>
<dbReference type="Pfam" id="PF12951">
    <property type="entry name" value="PATR"/>
    <property type="match status" value="2"/>
</dbReference>
<evidence type="ECO:0000313" key="4">
    <source>
        <dbReference type="EMBL" id="CAD6531099.1"/>
    </source>
</evidence>
<dbReference type="Gene3D" id="2.40.128.130">
    <property type="entry name" value="Autotransporter beta-domain"/>
    <property type="match status" value="1"/>
</dbReference>
<dbReference type="SUPFAM" id="SSF51126">
    <property type="entry name" value="Pectin lyase-like"/>
    <property type="match status" value="1"/>
</dbReference>
<reference evidence="4 5" key="1">
    <citation type="submission" date="2020-10" db="EMBL/GenBank/DDBJ databases">
        <authorList>
            <person name="Peeters C."/>
        </authorList>
    </citation>
    <scope>NUCLEOTIDE SEQUENCE [LARGE SCALE GENOMIC DNA]</scope>
    <source>
        <strain evidence="4 5">LMG 28140</strain>
    </source>
</reference>
<sequence length="1179" mass="116369">MQKKQIILAMLGALAAFEQGHVWAKSTSNASFEVTGGTTNSTAQSLGTGGTTGTVDKSGTLAVSGSTVAITVTGNASITNNGTITQTGTGRAIRDNTGALTLTVTNNAGATIQTADADVIQMNQPNSNITFYNAGTLTSLNASAGGSQAIDFNAITTGSNTLINTATGLIQANEADAVRPGVNGYVYNDGTIRSTNNPGSTDGSDGIDAQTNSGITIVNATTGTASSPGTGLIEGARHGITGGNSDVTTDGTFTMSITNNLGGTIQGDNGSGINIDGFNGKEVLTIVNNGTITGNGVTSDGDGVDVDGLVNLTNTGTIKSLHAYDDASEGVTVGGGTIVNSGTIEGINSATNADGTANTGVGRGITLAGIDKDPTTGDAIPVQGIYGNTTVVNSGLIKGDTDSGIAVTGAATSYSLTITNLASGVIEGGGKTAAAISTGAQNSTVIDYGTITADSSGRAVDLGSGNSSLQILGGAAVINGSISGGTGTSTLTIIPGAGNSFTYQDSISNFANVSIGAGTVTLYGASTYVGATTLTGGTLVLGNSSAIGSGQLNTAGSGSTIVYLNGVALANTVSLGSTTTLEVDGANTAAQSGALGQSGGSFGIDKTGTGTLVLNGANTYTGTTMVQAGTLQVGSSATTGTSASLASNVEVASGATLSGYGTINGDVDNQGTVAPASNGGNLSVTGNYTQAAGAALSVSVGSGAVATGSLVSDSGYGHLVVGGSATLAAGSSVALVNTGSYGFAAGQRFVVIDAATSGTNYNTSMLDYSALGYSGLLFGTTVKVDGRSDLVVSLAGQPASSLATTSNANAALAGLAKYTGVSTELLNLYNAATALSLGSSAAATKAGVQLSPATQASLSRAAAAPTLDALNIVSGHADSLRLAQADSATGIATGDAPPAWGVWGQAFGGHAGQGEQDGVDGYSANYAGLLLGVDRSITDNWRAGGVFSYSNTAVNNTDNSAGDSTRVNGYGLIGYASYSGNPWYVNLAAGAVLQRYDTTRVVDFTGFSGEANGQFNGQQYVASAEFGYPLALGGGTTLTPLASLTYSYLHQGAYTESGGNGAALSVDSAHTTSVRSNAGLKLETGFTSRYGDIVPYLQAQWTHEYDHSRLVTGASFAGDPTGASAFTTVGATPIDDFADIQLGVTLLRANNLSLTARYEVQAGSRFVSQTGSLKLRQMF</sequence>
<evidence type="ECO:0000256" key="1">
    <source>
        <dbReference type="ARBA" id="ARBA00022729"/>
    </source>
</evidence>
<dbReference type="InterPro" id="IPR005546">
    <property type="entry name" value="Autotransporte_beta"/>
</dbReference>
<keyword evidence="1 2" id="KW-0732">Signal</keyword>
<evidence type="ECO:0000313" key="5">
    <source>
        <dbReference type="Proteomes" id="UP000598032"/>
    </source>
</evidence>
<dbReference type="Pfam" id="PF03797">
    <property type="entry name" value="Autotransporter"/>
    <property type="match status" value="1"/>
</dbReference>
<dbReference type="RefSeq" id="WP_201642550.1">
    <property type="nucleotide sequence ID" value="NZ_CAJHCP010000005.1"/>
</dbReference>
<feature type="chain" id="PRO_5045317912" description="Autotransporter domain-containing protein" evidence="2">
    <location>
        <begin position="25"/>
        <end position="1179"/>
    </location>
</feature>
<dbReference type="InterPro" id="IPR011050">
    <property type="entry name" value="Pectin_lyase_fold/virulence"/>
</dbReference>